<dbReference type="InterPro" id="IPR028081">
    <property type="entry name" value="Leu-bd"/>
</dbReference>
<dbReference type="OrthoDB" id="5794591at2"/>
<reference evidence="5 6" key="1">
    <citation type="submission" date="2019-09" db="EMBL/GenBank/DDBJ databases">
        <title>YIM 48816 draft genome.</title>
        <authorList>
            <person name="Jiang L."/>
        </authorList>
    </citation>
    <scope>NUCLEOTIDE SEQUENCE [LARGE SCALE GENOMIC DNA]</scope>
    <source>
        <strain evidence="5 6">YIM 48816</strain>
    </source>
</reference>
<name>A0A6L3T243_9HYPH</name>
<keyword evidence="3" id="KW-0813">Transport</keyword>
<dbReference type="InterPro" id="IPR028082">
    <property type="entry name" value="Peripla_BP_I"/>
</dbReference>
<dbReference type="AlphaFoldDB" id="A0A6L3T243"/>
<dbReference type="Proteomes" id="UP000474159">
    <property type="component" value="Unassembled WGS sequence"/>
</dbReference>
<proteinExistence type="inferred from homology"/>
<keyword evidence="2" id="KW-0732">Signal</keyword>
<comment type="similarity">
    <text evidence="1">Belongs to the leucine-binding protein family.</text>
</comment>
<dbReference type="PANTHER" id="PTHR30483:SF6">
    <property type="entry name" value="PERIPLASMIC BINDING PROTEIN OF ABC TRANSPORTER FOR NATURAL AMINO ACIDS"/>
    <property type="match status" value="1"/>
</dbReference>
<accession>A0A6L3T243</accession>
<gene>
    <name evidence="5" type="ORF">F6X53_05025</name>
</gene>
<dbReference type="GO" id="GO:0006865">
    <property type="term" value="P:amino acid transport"/>
    <property type="evidence" value="ECO:0007669"/>
    <property type="project" value="UniProtKB-KW"/>
</dbReference>
<comment type="caution">
    <text evidence="5">The sequence shown here is derived from an EMBL/GenBank/DDBJ whole genome shotgun (WGS) entry which is preliminary data.</text>
</comment>
<dbReference type="Pfam" id="PF13458">
    <property type="entry name" value="Peripla_BP_6"/>
    <property type="match status" value="1"/>
</dbReference>
<dbReference type="InterPro" id="IPR051010">
    <property type="entry name" value="BCAA_transport"/>
</dbReference>
<keyword evidence="6" id="KW-1185">Reference proteome</keyword>
<evidence type="ECO:0000313" key="5">
    <source>
        <dbReference type="EMBL" id="KAB1080736.1"/>
    </source>
</evidence>
<sequence length="384" mass="41922">MGLWPFHCAAGAPVTIGLITDMSGVFADADGPGGAEAIKMAIEDFGGEVLGQKIRFVSADHQNKADIGAAKVREWFDRDDVSMVIAGPNSSVGLAVNKLARDRKRVFMPIGSTTSRLTNEDCSPFTVQYAYDTIALSKGTGLAITKRGGRNWYFVTADFAFGTSIEKDTRQVVQALGSNVVGSVKHPLGTVDYSSYLIQAQAAAPDVLGLANAGADTINSIKAVGEFGLVGQMTVVAMNLYLSDVHALGLDAAKGMYMTDGWYWDLNDRTRAWAKRYFARTARMPTLPQAADYSATWHYLSAVKATGTRDSETVMAKMRETPIDDFFARGYIRPDGRMVHDMYLMQVKTPAESKYAWDYYKVVETIPGEAAAATKAESRCEFWR</sequence>
<dbReference type="SUPFAM" id="SSF53822">
    <property type="entry name" value="Periplasmic binding protein-like I"/>
    <property type="match status" value="1"/>
</dbReference>
<dbReference type="PANTHER" id="PTHR30483">
    <property type="entry name" value="LEUCINE-SPECIFIC-BINDING PROTEIN"/>
    <property type="match status" value="1"/>
</dbReference>
<evidence type="ECO:0000259" key="4">
    <source>
        <dbReference type="Pfam" id="PF13458"/>
    </source>
</evidence>
<keyword evidence="3" id="KW-0029">Amino-acid transport</keyword>
<evidence type="ECO:0000256" key="2">
    <source>
        <dbReference type="ARBA" id="ARBA00022729"/>
    </source>
</evidence>
<feature type="domain" description="Leucine-binding protein" evidence="4">
    <location>
        <begin position="13"/>
        <end position="348"/>
    </location>
</feature>
<organism evidence="5 6">
    <name type="scientific">Methylobacterium soli</name>
    <dbReference type="NCBI Taxonomy" id="553447"/>
    <lineage>
        <taxon>Bacteria</taxon>
        <taxon>Pseudomonadati</taxon>
        <taxon>Pseudomonadota</taxon>
        <taxon>Alphaproteobacteria</taxon>
        <taxon>Hyphomicrobiales</taxon>
        <taxon>Methylobacteriaceae</taxon>
        <taxon>Methylobacterium</taxon>
    </lineage>
</organism>
<dbReference type="Gene3D" id="3.40.50.2300">
    <property type="match status" value="2"/>
</dbReference>
<protein>
    <submittedName>
        <fullName evidence="5">ABC transporter substrate-binding protein</fullName>
    </submittedName>
</protein>
<dbReference type="CDD" id="cd06327">
    <property type="entry name" value="PBP1_SBP-like"/>
    <property type="match status" value="1"/>
</dbReference>
<dbReference type="EMBL" id="VZZK01000004">
    <property type="protein sequence ID" value="KAB1080736.1"/>
    <property type="molecule type" value="Genomic_DNA"/>
</dbReference>
<evidence type="ECO:0000313" key="6">
    <source>
        <dbReference type="Proteomes" id="UP000474159"/>
    </source>
</evidence>
<evidence type="ECO:0000256" key="1">
    <source>
        <dbReference type="ARBA" id="ARBA00010062"/>
    </source>
</evidence>
<evidence type="ECO:0000256" key="3">
    <source>
        <dbReference type="ARBA" id="ARBA00022970"/>
    </source>
</evidence>